<protein>
    <submittedName>
        <fullName evidence="1">Uncharacterized protein</fullName>
    </submittedName>
</protein>
<comment type="caution">
    <text evidence="1">The sequence shown here is derived from an EMBL/GenBank/DDBJ whole genome shotgun (WGS) entry which is preliminary data.</text>
</comment>
<name>A0A972VZV7_9GAMM</name>
<evidence type="ECO:0000313" key="2">
    <source>
        <dbReference type="Proteomes" id="UP000754644"/>
    </source>
</evidence>
<dbReference type="EMBL" id="JABMOJ010000531">
    <property type="protein sequence ID" value="NQV66516.1"/>
    <property type="molecule type" value="Genomic_DNA"/>
</dbReference>
<accession>A0A972VZV7</accession>
<sequence>MKGAGWGRRQALWGLAVAVLMGEMLAVPSLLEIDKLRASDEAGLGMIPIEFVGYFNRVGDRENRRTHVETSKAGVESKLARGSSAARKKCVLLIM</sequence>
<organism evidence="1 2">
    <name type="scientific">SAR86 cluster bacterium</name>
    <dbReference type="NCBI Taxonomy" id="2030880"/>
    <lineage>
        <taxon>Bacteria</taxon>
        <taxon>Pseudomonadati</taxon>
        <taxon>Pseudomonadota</taxon>
        <taxon>Gammaproteobacteria</taxon>
        <taxon>SAR86 cluster</taxon>
    </lineage>
</organism>
<evidence type="ECO:0000313" key="1">
    <source>
        <dbReference type="EMBL" id="NQV66516.1"/>
    </source>
</evidence>
<reference evidence="1" key="1">
    <citation type="submission" date="2020-05" db="EMBL/GenBank/DDBJ databases">
        <title>Sulfur intermediates as new biogeochemical hubs in an aquatic model microbial ecosystem.</title>
        <authorList>
            <person name="Vigneron A."/>
        </authorList>
    </citation>
    <scope>NUCLEOTIDE SEQUENCE</scope>
    <source>
        <strain evidence="1">Bin.250</strain>
    </source>
</reference>
<proteinExistence type="predicted"/>
<dbReference type="Proteomes" id="UP000754644">
    <property type="component" value="Unassembled WGS sequence"/>
</dbReference>
<dbReference type="AlphaFoldDB" id="A0A972VZV7"/>
<gene>
    <name evidence="1" type="ORF">HQ497_14235</name>
</gene>